<dbReference type="Pfam" id="PF04832">
    <property type="entry name" value="SOUL"/>
    <property type="match status" value="1"/>
</dbReference>
<dbReference type="SUPFAM" id="SSF55136">
    <property type="entry name" value="Probable bacterial effector-binding domain"/>
    <property type="match status" value="1"/>
</dbReference>
<comment type="caution">
    <text evidence="1">The sequence shown here is derived from an EMBL/GenBank/DDBJ whole genome shotgun (WGS) entry which is preliminary data.</text>
</comment>
<dbReference type="Gene3D" id="3.20.80.10">
    <property type="entry name" value="Regulatory factor, effector binding domain"/>
    <property type="match status" value="1"/>
</dbReference>
<name>A0A8J7YAN5_9EURY</name>
<dbReference type="InterPro" id="IPR006917">
    <property type="entry name" value="SOUL_heme-bd"/>
</dbReference>
<dbReference type="PANTHER" id="PTHR11220">
    <property type="entry name" value="HEME-BINDING PROTEIN-RELATED"/>
    <property type="match status" value="1"/>
</dbReference>
<dbReference type="PANTHER" id="PTHR11220:SF1">
    <property type="entry name" value="HEME-BINDING PROTEIN 2"/>
    <property type="match status" value="1"/>
</dbReference>
<dbReference type="OrthoDB" id="141612at2157"/>
<dbReference type="Proteomes" id="UP000766550">
    <property type="component" value="Unassembled WGS sequence"/>
</dbReference>
<dbReference type="AlphaFoldDB" id="A0A8J7YAN5"/>
<evidence type="ECO:0000313" key="1">
    <source>
        <dbReference type="EMBL" id="MBV0924364.1"/>
    </source>
</evidence>
<evidence type="ECO:0000313" key="2">
    <source>
        <dbReference type="Proteomes" id="UP000766550"/>
    </source>
</evidence>
<dbReference type="EMBL" id="JAHQXF010000001">
    <property type="protein sequence ID" value="MBV0924364.1"/>
    <property type="molecule type" value="Genomic_DNA"/>
</dbReference>
<protein>
    <submittedName>
        <fullName evidence="1">Heme-binding protein</fullName>
    </submittedName>
</protein>
<organism evidence="1 2">
    <name type="scientific">Haloarcula limicola</name>
    <dbReference type="NCBI Taxonomy" id="1429915"/>
    <lineage>
        <taxon>Archaea</taxon>
        <taxon>Methanobacteriati</taxon>
        <taxon>Methanobacteriota</taxon>
        <taxon>Stenosarchaea group</taxon>
        <taxon>Halobacteria</taxon>
        <taxon>Halobacteriales</taxon>
        <taxon>Haloarculaceae</taxon>
        <taxon>Haloarcula</taxon>
    </lineage>
</organism>
<sequence length="229" mass="25059">MTSRTRAALGTLAAALALWVGWGLYVTRSAERVPYETVERLDGVEIRHYPQTVLVETTAPSANAAFRRLFRYISGANEGNEGVEMTAPVETDEATVGMTAPVRIGTDISMTTPVRTDGDDGEAGGVRMAFYLPASYTPATAPVPTDPSVRLVVDPPRTAAVREFGWYATDGRVAREREALFETLAERGIETRGDPTLLQYNDPWTPPFMRRNEVEVTVDERSFPSGGET</sequence>
<dbReference type="RefSeq" id="WP_162317423.1">
    <property type="nucleotide sequence ID" value="NZ_JAHQXF010000001.1"/>
</dbReference>
<gene>
    <name evidence="1" type="ORF">KTS45_09135</name>
</gene>
<proteinExistence type="predicted"/>
<reference evidence="1 2" key="1">
    <citation type="submission" date="2021-06" db="EMBL/GenBank/DDBJ databases">
        <title>New haloarchaea isolates fom saline soil.</title>
        <authorList>
            <person name="Duran-Viseras A."/>
            <person name="Sanchez-Porro C.S."/>
            <person name="Ventosa A."/>
        </authorList>
    </citation>
    <scope>NUCLEOTIDE SEQUENCE [LARGE SCALE GENOMIC DNA]</scope>
    <source>
        <strain evidence="1 2">JCM 183640</strain>
    </source>
</reference>
<accession>A0A8J7YAN5</accession>
<dbReference type="InterPro" id="IPR011256">
    <property type="entry name" value="Reg_factor_effector_dom_sf"/>
</dbReference>
<keyword evidence="2" id="KW-1185">Reference proteome</keyword>